<dbReference type="InterPro" id="IPR011628">
    <property type="entry name" value="Cleaved_adhesin"/>
</dbReference>
<dbReference type="InterPro" id="IPR026444">
    <property type="entry name" value="Secre_tail"/>
</dbReference>
<protein>
    <submittedName>
        <fullName evidence="5">Por secretion system C-terminal sorting domain-containing protein</fullName>
    </submittedName>
</protein>
<dbReference type="Pfam" id="PF07675">
    <property type="entry name" value="Cleaved_Adhesin"/>
    <property type="match status" value="1"/>
</dbReference>
<name>A0A1N7L1F4_9FLAO</name>
<feature type="domain" description="Cleaved adhesin" evidence="3">
    <location>
        <begin position="28"/>
        <end position="195"/>
    </location>
</feature>
<evidence type="ECO:0000313" key="5">
    <source>
        <dbReference type="EMBL" id="SIS67657.1"/>
    </source>
</evidence>
<dbReference type="NCBIfam" id="NF038128">
    <property type="entry name" value="choice_anch_J"/>
    <property type="match status" value="1"/>
</dbReference>
<dbReference type="Pfam" id="PF18962">
    <property type="entry name" value="Por_Secre_tail"/>
    <property type="match status" value="1"/>
</dbReference>
<dbReference type="AlphaFoldDB" id="A0A1N7L1F4"/>
<dbReference type="EMBL" id="FTOL01000001">
    <property type="protein sequence ID" value="SIS67657.1"/>
    <property type="molecule type" value="Genomic_DNA"/>
</dbReference>
<feature type="signal peptide" evidence="2">
    <location>
        <begin position="1"/>
        <end position="21"/>
    </location>
</feature>
<proteinExistence type="predicted"/>
<dbReference type="OrthoDB" id="957862at2"/>
<evidence type="ECO:0000256" key="1">
    <source>
        <dbReference type="ARBA" id="ARBA00022729"/>
    </source>
</evidence>
<sequence length="281" mass="30971">MKKLLFSIAAVLSCSILHVNAQNVIYEETFDSVNPPDLPTTITLNDIDLDGYNWLTVDTSSLNSFDGTYNFTGNVAVSLSYDLFNNMDPDNLLITPEIVLPVGEAAVLSFLTAGLKLPSDVPRNSDEHYGVYVIPVGNGYQGGEIPVHEETLPQPGATFERSIDLSAFAGQTVKIYFRHFNSANQHALILDDVKVIQGNLGTSENNIISEQVKIYPNPSFDYVYLNSRSKINQVQVFDSTGRKVNVKLIDNKVDVRGLPTGNYWFSITTGGKTISKTIIKK</sequence>
<evidence type="ECO:0000259" key="3">
    <source>
        <dbReference type="Pfam" id="PF07675"/>
    </source>
</evidence>
<dbReference type="Gene3D" id="2.60.120.200">
    <property type="match status" value="1"/>
</dbReference>
<dbReference type="Proteomes" id="UP000186744">
    <property type="component" value="Unassembled WGS sequence"/>
</dbReference>
<organism evidence="5 6">
    <name type="scientific">Chryseobacterium ureilyticum</name>
    <dbReference type="NCBI Taxonomy" id="373668"/>
    <lineage>
        <taxon>Bacteria</taxon>
        <taxon>Pseudomonadati</taxon>
        <taxon>Bacteroidota</taxon>
        <taxon>Flavobacteriia</taxon>
        <taxon>Flavobacteriales</taxon>
        <taxon>Weeksellaceae</taxon>
        <taxon>Chryseobacterium group</taxon>
        <taxon>Chryseobacterium</taxon>
    </lineage>
</organism>
<accession>A0A1N7L1F4</accession>
<dbReference type="STRING" id="373668.SAMN05421786_101924"/>
<dbReference type="RefSeq" id="WP_076550230.1">
    <property type="nucleotide sequence ID" value="NZ_FTOL01000001.1"/>
</dbReference>
<feature type="chain" id="PRO_5013292258" evidence="2">
    <location>
        <begin position="22"/>
        <end position="281"/>
    </location>
</feature>
<feature type="domain" description="Secretion system C-terminal sorting" evidence="4">
    <location>
        <begin position="214"/>
        <end position="279"/>
    </location>
</feature>
<evidence type="ECO:0000256" key="2">
    <source>
        <dbReference type="SAM" id="SignalP"/>
    </source>
</evidence>
<reference evidence="6" key="1">
    <citation type="submission" date="2017-01" db="EMBL/GenBank/DDBJ databases">
        <authorList>
            <person name="Varghese N."/>
            <person name="Submissions S."/>
        </authorList>
    </citation>
    <scope>NUCLEOTIDE SEQUENCE [LARGE SCALE GENOMIC DNA]</scope>
    <source>
        <strain evidence="6">DSM 18017</strain>
    </source>
</reference>
<dbReference type="NCBIfam" id="TIGR04183">
    <property type="entry name" value="Por_Secre_tail"/>
    <property type="match status" value="1"/>
</dbReference>
<keyword evidence="6" id="KW-1185">Reference proteome</keyword>
<evidence type="ECO:0000259" key="4">
    <source>
        <dbReference type="Pfam" id="PF18962"/>
    </source>
</evidence>
<keyword evidence="1 2" id="KW-0732">Signal</keyword>
<evidence type="ECO:0000313" key="6">
    <source>
        <dbReference type="Proteomes" id="UP000186744"/>
    </source>
</evidence>
<gene>
    <name evidence="5" type="ORF">SAMN05421786_101924</name>
</gene>